<organism evidence="4 5">
    <name type="scientific">Lymnaea stagnalis</name>
    <name type="common">Great pond snail</name>
    <name type="synonym">Helix stagnalis</name>
    <dbReference type="NCBI Taxonomy" id="6523"/>
    <lineage>
        <taxon>Eukaryota</taxon>
        <taxon>Metazoa</taxon>
        <taxon>Spiralia</taxon>
        <taxon>Lophotrochozoa</taxon>
        <taxon>Mollusca</taxon>
        <taxon>Gastropoda</taxon>
        <taxon>Heterobranchia</taxon>
        <taxon>Euthyneura</taxon>
        <taxon>Panpulmonata</taxon>
        <taxon>Hygrophila</taxon>
        <taxon>Lymnaeoidea</taxon>
        <taxon>Lymnaeidae</taxon>
        <taxon>Lymnaea</taxon>
    </lineage>
</organism>
<dbReference type="AlphaFoldDB" id="A0AAV2H5T0"/>
<sequence length="195" mass="21642">MEINPKYPELLVTCGKEHLAWWKIYVEAKRIQPAAQPNYESFLKARYVTCLRHNQRGDLITGDSNGTVYIWGNGGNSITNFVKHGHDGSVLSVQHYRGHLLTAGRDGLFISWTWNKNMDKDGTLQLPKSEGGVRCQLLLPVEDSTTSTLVLGTTMNSLIYVNINQAGSPLEGVTLDDVPITQGHTGDLRALNKIH</sequence>
<dbReference type="InterPro" id="IPR036322">
    <property type="entry name" value="WD40_repeat_dom_sf"/>
</dbReference>
<dbReference type="EMBL" id="CAXITT010000027">
    <property type="protein sequence ID" value="CAL1528134.1"/>
    <property type="molecule type" value="Genomic_DNA"/>
</dbReference>
<evidence type="ECO:0000259" key="3">
    <source>
        <dbReference type="Pfam" id="PF23409"/>
    </source>
</evidence>
<evidence type="ECO:0000313" key="5">
    <source>
        <dbReference type="Proteomes" id="UP001497497"/>
    </source>
</evidence>
<feature type="domain" description="EML-like first beta-propeller" evidence="3">
    <location>
        <begin position="2"/>
        <end position="159"/>
    </location>
</feature>
<dbReference type="InterPro" id="IPR015943">
    <property type="entry name" value="WD40/YVTN_repeat-like_dom_sf"/>
</dbReference>
<name>A0AAV2H5T0_LYMST</name>
<dbReference type="GO" id="GO:0008017">
    <property type="term" value="F:microtubule binding"/>
    <property type="evidence" value="ECO:0007669"/>
    <property type="project" value="TreeGrafter"/>
</dbReference>
<dbReference type="SUPFAM" id="SSF50978">
    <property type="entry name" value="WD40 repeat-like"/>
    <property type="match status" value="1"/>
</dbReference>
<protein>
    <recommendedName>
        <fullName evidence="3">EML-like first beta-propeller domain-containing protein</fullName>
    </recommendedName>
</protein>
<comment type="caution">
    <text evidence="4">The sequence shown here is derived from an EMBL/GenBank/DDBJ whole genome shotgun (WGS) entry which is preliminary data.</text>
</comment>
<dbReference type="Proteomes" id="UP001497497">
    <property type="component" value="Unassembled WGS sequence"/>
</dbReference>
<feature type="non-terminal residue" evidence="4">
    <location>
        <position position="195"/>
    </location>
</feature>
<keyword evidence="2" id="KW-0677">Repeat</keyword>
<reference evidence="4 5" key="1">
    <citation type="submission" date="2024-04" db="EMBL/GenBank/DDBJ databases">
        <authorList>
            <consortium name="Genoscope - CEA"/>
            <person name="William W."/>
        </authorList>
    </citation>
    <scope>NUCLEOTIDE SEQUENCE [LARGE SCALE GENOMIC DNA]</scope>
</reference>
<evidence type="ECO:0000256" key="1">
    <source>
        <dbReference type="ARBA" id="ARBA00022574"/>
    </source>
</evidence>
<dbReference type="Pfam" id="PF23409">
    <property type="entry name" value="Beta-prop_EML"/>
    <property type="match status" value="1"/>
</dbReference>
<evidence type="ECO:0000256" key="2">
    <source>
        <dbReference type="ARBA" id="ARBA00022737"/>
    </source>
</evidence>
<evidence type="ECO:0000313" key="4">
    <source>
        <dbReference type="EMBL" id="CAL1528134.1"/>
    </source>
</evidence>
<dbReference type="GO" id="GO:0072686">
    <property type="term" value="C:mitotic spindle"/>
    <property type="evidence" value="ECO:0007669"/>
    <property type="project" value="TreeGrafter"/>
</dbReference>
<dbReference type="Gene3D" id="2.130.10.10">
    <property type="entry name" value="YVTN repeat-like/Quinoprotein amine dehydrogenase"/>
    <property type="match status" value="1"/>
</dbReference>
<dbReference type="InterPro" id="IPR050630">
    <property type="entry name" value="WD_repeat_EMAP"/>
</dbReference>
<dbReference type="PANTHER" id="PTHR13720:SF58">
    <property type="entry name" value="HELP DOMAIN-CONTAINING PROTEIN"/>
    <property type="match status" value="1"/>
</dbReference>
<gene>
    <name evidence="4" type="ORF">GSLYS_00002304001</name>
</gene>
<dbReference type="GO" id="GO:0000226">
    <property type="term" value="P:microtubule cytoskeleton organization"/>
    <property type="evidence" value="ECO:0007669"/>
    <property type="project" value="TreeGrafter"/>
</dbReference>
<proteinExistence type="predicted"/>
<keyword evidence="1" id="KW-0853">WD repeat</keyword>
<dbReference type="PANTHER" id="PTHR13720">
    <property type="entry name" value="WD-40 REPEAT PROTEIN"/>
    <property type="match status" value="1"/>
</dbReference>
<dbReference type="InterPro" id="IPR055439">
    <property type="entry name" value="Beta-prop_EML_1st"/>
</dbReference>
<keyword evidence="5" id="KW-1185">Reference proteome</keyword>
<accession>A0AAV2H5T0</accession>